<keyword evidence="2" id="KW-0067">ATP-binding</keyword>
<evidence type="ECO:0000259" key="4">
    <source>
        <dbReference type="PROSITE" id="PS50125"/>
    </source>
</evidence>
<keyword evidence="6" id="KW-1185">Reference proteome</keyword>
<dbReference type="OrthoDB" id="206920at2759"/>
<feature type="compositionally biased region" description="Polar residues" evidence="3">
    <location>
        <begin position="1052"/>
        <end position="1061"/>
    </location>
</feature>
<organism evidence="5 6">
    <name type="scientific">Ectocarpus siliculosus</name>
    <name type="common">Brown alga</name>
    <name type="synonym">Conferva siliculosa</name>
    <dbReference type="NCBI Taxonomy" id="2880"/>
    <lineage>
        <taxon>Eukaryota</taxon>
        <taxon>Sar</taxon>
        <taxon>Stramenopiles</taxon>
        <taxon>Ochrophyta</taxon>
        <taxon>PX clade</taxon>
        <taxon>Phaeophyceae</taxon>
        <taxon>Ectocarpales</taxon>
        <taxon>Ectocarpaceae</taxon>
        <taxon>Ectocarpus</taxon>
    </lineage>
</organism>
<feature type="compositionally biased region" description="Basic and acidic residues" evidence="3">
    <location>
        <begin position="1062"/>
        <end position="1078"/>
    </location>
</feature>
<gene>
    <name evidence="5" type="ORF">Esi_0021_0031</name>
</gene>
<feature type="compositionally biased region" description="Basic and acidic residues" evidence="3">
    <location>
        <begin position="1041"/>
        <end position="1051"/>
    </location>
</feature>
<accession>D7FR35</accession>
<feature type="region of interest" description="Disordered" evidence="3">
    <location>
        <begin position="1040"/>
        <end position="1097"/>
    </location>
</feature>
<feature type="region of interest" description="Disordered" evidence="3">
    <location>
        <begin position="896"/>
        <end position="1021"/>
    </location>
</feature>
<dbReference type="GO" id="GO:0004016">
    <property type="term" value="F:adenylate cyclase activity"/>
    <property type="evidence" value="ECO:0007669"/>
    <property type="project" value="TreeGrafter"/>
</dbReference>
<feature type="compositionally biased region" description="Basic and acidic residues" evidence="3">
    <location>
        <begin position="1664"/>
        <end position="1680"/>
    </location>
</feature>
<dbReference type="InterPro" id="IPR001054">
    <property type="entry name" value="A/G_cyclase"/>
</dbReference>
<dbReference type="GO" id="GO:0035556">
    <property type="term" value="P:intracellular signal transduction"/>
    <property type="evidence" value="ECO:0007669"/>
    <property type="project" value="InterPro"/>
</dbReference>
<dbReference type="EMBL" id="FN648387">
    <property type="protein sequence ID" value="CBJ26102.1"/>
    <property type="molecule type" value="Genomic_DNA"/>
</dbReference>
<feature type="region of interest" description="Disordered" evidence="3">
    <location>
        <begin position="1131"/>
        <end position="1222"/>
    </location>
</feature>
<dbReference type="InterPro" id="IPR011990">
    <property type="entry name" value="TPR-like_helical_dom_sf"/>
</dbReference>
<feature type="compositionally biased region" description="Gly residues" evidence="3">
    <location>
        <begin position="395"/>
        <end position="407"/>
    </location>
</feature>
<dbReference type="SUPFAM" id="SSF55073">
    <property type="entry name" value="Nucleotide cyclase"/>
    <property type="match status" value="2"/>
</dbReference>
<dbReference type="PANTHER" id="PTHR16305">
    <property type="entry name" value="TESTICULAR SOLUBLE ADENYLYL CYCLASE"/>
    <property type="match status" value="1"/>
</dbReference>
<evidence type="ECO:0000313" key="6">
    <source>
        <dbReference type="Proteomes" id="UP000002630"/>
    </source>
</evidence>
<evidence type="ECO:0000313" key="5">
    <source>
        <dbReference type="EMBL" id="CBJ26102.1"/>
    </source>
</evidence>
<name>D7FR35_ECTSI</name>
<feature type="compositionally biased region" description="Gly residues" evidence="3">
    <location>
        <begin position="465"/>
        <end position="489"/>
    </location>
</feature>
<feature type="region of interest" description="Disordered" evidence="3">
    <location>
        <begin position="1636"/>
        <end position="1702"/>
    </location>
</feature>
<feature type="region of interest" description="Disordered" evidence="3">
    <location>
        <begin position="354"/>
        <end position="407"/>
    </location>
</feature>
<sequence length="2289" mass="246340">MKSIPSFLQRADLRASHWGAAGENVAQTNDKSSGRKNSRWSMLYSARSVKTGNYDDLSEDELVEHNGERARKNWRVLRAVFMALGIFRVGGLNRLRAKQLSAAEVKRGLRRNVTGGGQNIIPTMSFYAPKVTGDTADSAAQYEALCSQWARFSPAIVHRMLRQKLLNHGSNEQEFTCERFSTTLLFADISGFTRLSARLNAEQLKTHTNQYFTMLIDVVARYGGDIIKFCGDAVMIVWPSEHTAPRGVLQANAMQGAACALTMLSECGEYDVGKGEEAVALRLHCGMGSGQMYGYLVGADDRWEYLVAGDPLRQIGEAEPEATQGEVILSPEAWELASTDFVATKTPQGNWLLRDLRDVSRPSSPTREAAGERNRRHRASAAESPHLPSSNPTPDGGGAAAGAGGGGGDAAGGDGLAGVGAGRASKRFRGGSPAQGNAGSGGGEKTNNGGPAFPRPGEAVAGDLIAGGGGVGGGISARGGGGTPVGGSSGRPRHTGKRNRKESNSLAVFRRDRASTITEEDESTMCAAHPTNQCTKKASIASPSCGTPATPKTVTMNVNQSSAVSEEHRLQASDYLAPYIEAQYDGGVEKSMKGLSTALRGFTQESARHAIQSNTVKYLAEIRFVTTIFINIYGLEEQLKRGGGFLLQQTMDLGVSSLLKFGGVLRQFVVDDKGCVMIGAFGLPQYSYEDNEVRAISASKEIILAFEGLQLGASIGITTGQVYCGFVGASKRCEYAMMGCSVNLSARLMASAPKNTIQVDFEVWKRAHNFFDFETLTPIKAKGYVDPVPVFRPLEQALKDDNSKRVSDAGGTDSDLMIGVTAELEVLENSVRRLQNAGITRPVILLGQVSSPGTGGACARVSFTTNDDQQHLNESPASVVNADGATCEATAGAMGTAGAATTQGPPSAWAEKKQDQASVTSGAKARQLSPPHCGGKEGASAKVALMPRRTTLGPTISCGDGNKDDNVAVVSKGSGHSAGSVARSPSGSATRKETAKPKSLLKQRTESSIHQQPGGRGRGAPLLVTRHKDRWQEMMTVSSEITDRKFSEGKSPRTTRFSANESGREEAAERRPRYDKIKMRSPVANAGKGNDSEGQAATVKSPARAFKLKMMAGGSFGAVAVAQKVVAGFRGDPDWASGASRIAKRRSASQRTGSDDDTSGPRTSSKRKVNSKGGAASLISEKSRRDQASRRSVGRRNSAFVQEQTVRRGDDEIDTKSKSSTHSAAVLPQMLTAENLKGIASVEMEMEGMESKGDPVKAEGEAAKIVEWMRLSCPDMVPIAPLLKELMFTGFSETRMTAAFPPDVRHRNLERLVVEVVRTVIDNEGKRLLLIIEDAQWMNQLSMKLLLKVARAGLRLMIIISARPFEEYFETVPHDFTTFREIGTTIEMSPLSPSDCLVLARHVIGEAVIDAHPEADLLPEGSDIVLHEKSGGGNPLFVRNIAITLRDNLVTSGAVTPLVDLPVGFFHALIVSRFDALEPPEQTVLKAGTVIGATFSKDLLLHMLPNNSRYRTENLHEALLKLIEANFISRSVVGRTEHFSFVHTSVQETVYTMMLTDQKESLHEVCAQWHEKHNKGNANYQSVIMHHWMRSSNTPKKVIQHMLALLAIAFGKDMATATVISLEPFLEATQPSLNKQDTAASKLPPPPPRPAATAGSVPKSDPAGSDRDTVEQRQKTDVTIHRKSSGQDDAAGMAAGRTGEATGEGHASGLCGWFTDGLGATGLSRRRRRFSSMVVPVAAPLTGKEAEAAERLHAARTAARLGCSVGNLTKRQREMLVAKDQEWLWAADFLPWLEFSDPLFSPTLVARWIGAIGMAHLHLGRLLPAHNHMQEALVYLGFPAVPSQALPFDRAACLAKEFFLMQGPARDSDDTLFAAKLYGAIADISIKTGMGGNLSFINRLVKVSTRKVDFVDKTQEGIRLLLNLAHEELAKGHHDKTESLLDRALALSIDIGDPITRGIALIASGTYNAGEGLVTEAEEHFAEAFEMFAPAGDYSRCGEVVVGSAYAKLCSGDTPEALSMFNEVRDTAISHNDDYLSQASLHGAALVHAITGNMAEASAGLAKMRSIVEEDWARRRGRRGRTAAATEGTSHASLVVMETLGAYLAASRGDGKAALKGVCRASLRLSRAGALRFSSGLFLHLATDACFTILEQDMLPPGPDSYRRVIAAARLLIRTLGRFAQMFDLMSPLHQLGRARWSMLHGMDKVAEKALVLGLEISEEDVHFPFAEGLLLLHSTRIESLPMDERRARARRGRRTLHRIGACLIPPADRTRKKGEAKAEEEPSKESAT</sequence>
<dbReference type="SUPFAM" id="SSF48452">
    <property type="entry name" value="TPR-like"/>
    <property type="match status" value="1"/>
</dbReference>
<dbReference type="InterPro" id="IPR029787">
    <property type="entry name" value="Nucleotide_cyclase"/>
</dbReference>
<evidence type="ECO:0000256" key="2">
    <source>
        <dbReference type="ARBA" id="ARBA00022840"/>
    </source>
</evidence>
<evidence type="ECO:0000256" key="1">
    <source>
        <dbReference type="ARBA" id="ARBA00022741"/>
    </source>
</evidence>
<dbReference type="Proteomes" id="UP000002630">
    <property type="component" value="Linkage Group LG14"/>
</dbReference>
<dbReference type="Pfam" id="PF00211">
    <property type="entry name" value="Guanylate_cyc"/>
    <property type="match status" value="2"/>
</dbReference>
<feature type="region of interest" description="Disordered" evidence="3">
    <location>
        <begin position="2266"/>
        <end position="2289"/>
    </location>
</feature>
<dbReference type="GO" id="GO:0009190">
    <property type="term" value="P:cyclic nucleotide biosynthetic process"/>
    <property type="evidence" value="ECO:0007669"/>
    <property type="project" value="InterPro"/>
</dbReference>
<feature type="compositionally biased region" description="Basic residues" evidence="3">
    <location>
        <begin position="491"/>
        <end position="500"/>
    </location>
</feature>
<feature type="region of interest" description="Disordered" evidence="3">
    <location>
        <begin position="421"/>
        <end position="505"/>
    </location>
</feature>
<feature type="domain" description="Guanylate cyclase" evidence="4">
    <location>
        <begin position="626"/>
        <end position="749"/>
    </location>
</feature>
<dbReference type="eggNOG" id="ENOG502QPPT">
    <property type="taxonomic scope" value="Eukaryota"/>
</dbReference>
<feature type="domain" description="Guanylate cyclase" evidence="4">
    <location>
        <begin position="183"/>
        <end position="319"/>
    </location>
</feature>
<reference evidence="5 6" key="1">
    <citation type="journal article" date="2010" name="Nature">
        <title>The Ectocarpus genome and the independent evolution of multicellularity in brown algae.</title>
        <authorList>
            <person name="Cock J.M."/>
            <person name="Sterck L."/>
            <person name="Rouze P."/>
            <person name="Scornet D."/>
            <person name="Allen A.E."/>
            <person name="Amoutzias G."/>
            <person name="Anthouard V."/>
            <person name="Artiguenave F."/>
            <person name="Aury J.M."/>
            <person name="Badger J.H."/>
            <person name="Beszteri B."/>
            <person name="Billiau K."/>
            <person name="Bonnet E."/>
            <person name="Bothwell J.H."/>
            <person name="Bowler C."/>
            <person name="Boyen C."/>
            <person name="Brownlee C."/>
            <person name="Carrano C.J."/>
            <person name="Charrier B."/>
            <person name="Cho G.Y."/>
            <person name="Coelho S.M."/>
            <person name="Collen J."/>
            <person name="Corre E."/>
            <person name="Da Silva C."/>
            <person name="Delage L."/>
            <person name="Delaroque N."/>
            <person name="Dittami S.M."/>
            <person name="Doulbeau S."/>
            <person name="Elias M."/>
            <person name="Farnham G."/>
            <person name="Gachon C.M."/>
            <person name="Gschloessl B."/>
            <person name="Heesch S."/>
            <person name="Jabbari K."/>
            <person name="Jubin C."/>
            <person name="Kawai H."/>
            <person name="Kimura K."/>
            <person name="Kloareg B."/>
            <person name="Kupper F.C."/>
            <person name="Lang D."/>
            <person name="Le Bail A."/>
            <person name="Leblanc C."/>
            <person name="Lerouge P."/>
            <person name="Lohr M."/>
            <person name="Lopez P.J."/>
            <person name="Martens C."/>
            <person name="Maumus F."/>
            <person name="Michel G."/>
            <person name="Miranda-Saavedra D."/>
            <person name="Morales J."/>
            <person name="Moreau H."/>
            <person name="Motomura T."/>
            <person name="Nagasato C."/>
            <person name="Napoli C.A."/>
            <person name="Nelson D.R."/>
            <person name="Nyvall-Collen P."/>
            <person name="Peters A.F."/>
            <person name="Pommier C."/>
            <person name="Potin P."/>
            <person name="Poulain J."/>
            <person name="Quesneville H."/>
            <person name="Read B."/>
            <person name="Rensing S.A."/>
            <person name="Ritter A."/>
            <person name="Rousvoal S."/>
            <person name="Samanta M."/>
            <person name="Samson G."/>
            <person name="Schroeder D.C."/>
            <person name="Segurens B."/>
            <person name="Strittmatter M."/>
            <person name="Tonon T."/>
            <person name="Tregear J.W."/>
            <person name="Valentin K."/>
            <person name="von Dassow P."/>
            <person name="Yamagishi T."/>
            <person name="Van de Peer Y."/>
            <person name="Wincker P."/>
        </authorList>
    </citation>
    <scope>NUCLEOTIDE SEQUENCE [LARGE SCALE GENOMIC DNA]</scope>
    <source>
        <strain evidence="6">Ec32 / CCAP1310/4</strain>
    </source>
</reference>
<dbReference type="Gene3D" id="1.25.40.10">
    <property type="entry name" value="Tetratricopeptide repeat domain"/>
    <property type="match status" value="1"/>
</dbReference>
<dbReference type="STRING" id="2880.D7FR35"/>
<dbReference type="GO" id="GO:0005524">
    <property type="term" value="F:ATP binding"/>
    <property type="evidence" value="ECO:0007669"/>
    <property type="project" value="UniProtKB-KW"/>
</dbReference>
<feature type="compositionally biased region" description="Basic and acidic residues" evidence="3">
    <location>
        <begin position="2274"/>
        <end position="2289"/>
    </location>
</feature>
<dbReference type="CDD" id="cd07302">
    <property type="entry name" value="CHD"/>
    <property type="match status" value="2"/>
</dbReference>
<feature type="compositionally biased region" description="Low complexity" evidence="3">
    <location>
        <begin position="1690"/>
        <end position="1702"/>
    </location>
</feature>
<dbReference type="GO" id="GO:0005737">
    <property type="term" value="C:cytoplasm"/>
    <property type="evidence" value="ECO:0007669"/>
    <property type="project" value="TreeGrafter"/>
</dbReference>
<dbReference type="PROSITE" id="PS50125">
    <property type="entry name" value="GUANYLATE_CYCLASE_2"/>
    <property type="match status" value="2"/>
</dbReference>
<dbReference type="Gene3D" id="3.30.70.1230">
    <property type="entry name" value="Nucleotide cyclase"/>
    <property type="match status" value="2"/>
</dbReference>
<dbReference type="SMART" id="SM00044">
    <property type="entry name" value="CYCc"/>
    <property type="match status" value="1"/>
</dbReference>
<keyword evidence="1" id="KW-0547">Nucleotide-binding</keyword>
<protein>
    <submittedName>
        <fullName evidence="5">Guanylyl cyclase</fullName>
    </submittedName>
</protein>
<feature type="compositionally biased region" description="Basic and acidic residues" evidence="3">
    <location>
        <begin position="1205"/>
        <end position="1217"/>
    </location>
</feature>
<evidence type="ECO:0000256" key="3">
    <source>
        <dbReference type="SAM" id="MobiDB-lite"/>
    </source>
</evidence>
<proteinExistence type="predicted"/>
<dbReference type="PANTHER" id="PTHR16305:SF28">
    <property type="entry name" value="GUANYLATE CYCLASE DOMAIN-CONTAINING PROTEIN"/>
    <property type="match status" value="1"/>
</dbReference>